<name>A0ABW3VWH8_9ACTN</name>
<evidence type="ECO:0000313" key="1">
    <source>
        <dbReference type="EMBL" id="MFD1246915.1"/>
    </source>
</evidence>
<accession>A0ABW3VWH8</accession>
<dbReference type="RefSeq" id="WP_367917611.1">
    <property type="nucleotide sequence ID" value="NZ_BAABAC010000005.1"/>
</dbReference>
<dbReference type="Proteomes" id="UP001597229">
    <property type="component" value="Unassembled WGS sequence"/>
</dbReference>
<dbReference type="EMBL" id="JBHTLX010000005">
    <property type="protein sequence ID" value="MFD1246915.1"/>
    <property type="molecule type" value="Genomic_DNA"/>
</dbReference>
<gene>
    <name evidence="1" type="ORF">ACFQ3F_03855</name>
</gene>
<organism evidence="1 2">
    <name type="scientific">Nocardioides ginsengisoli</name>
    <dbReference type="NCBI Taxonomy" id="363868"/>
    <lineage>
        <taxon>Bacteria</taxon>
        <taxon>Bacillati</taxon>
        <taxon>Actinomycetota</taxon>
        <taxon>Actinomycetes</taxon>
        <taxon>Propionibacteriales</taxon>
        <taxon>Nocardioidaceae</taxon>
        <taxon>Nocardioides</taxon>
    </lineage>
</organism>
<protein>
    <recommendedName>
        <fullName evidence="3">SAF domain-containing protein</fullName>
    </recommendedName>
</protein>
<sequence length="218" mass="22879">MPTDPGSPRSPLAQRVTRPAWRDPRLWCGVLLVTGSVVLGARLLAEVDETVPVWAVEHARGAGTPVAPDDLVVERVRFADGATRGRYFAADRPLPDGLVLTRPVGGGELLARSAVGAADATPTLRVPIEVDPQRVPPDVAAGSVVDVWVTAAAPDERAPAERPALSAVTVVAAPPYDDAFAVSGTRQLVVAVDDERAAAFERLLAGLADPVVRVLQRS</sequence>
<keyword evidence="2" id="KW-1185">Reference proteome</keyword>
<evidence type="ECO:0008006" key="3">
    <source>
        <dbReference type="Google" id="ProtNLM"/>
    </source>
</evidence>
<proteinExistence type="predicted"/>
<evidence type="ECO:0000313" key="2">
    <source>
        <dbReference type="Proteomes" id="UP001597229"/>
    </source>
</evidence>
<reference evidence="2" key="1">
    <citation type="journal article" date="2019" name="Int. J. Syst. Evol. Microbiol.">
        <title>The Global Catalogue of Microorganisms (GCM) 10K type strain sequencing project: providing services to taxonomists for standard genome sequencing and annotation.</title>
        <authorList>
            <consortium name="The Broad Institute Genomics Platform"/>
            <consortium name="The Broad Institute Genome Sequencing Center for Infectious Disease"/>
            <person name="Wu L."/>
            <person name="Ma J."/>
        </authorList>
    </citation>
    <scope>NUCLEOTIDE SEQUENCE [LARGE SCALE GENOMIC DNA]</scope>
    <source>
        <strain evidence="2">CCUG 52478</strain>
    </source>
</reference>
<comment type="caution">
    <text evidence="1">The sequence shown here is derived from an EMBL/GenBank/DDBJ whole genome shotgun (WGS) entry which is preliminary data.</text>
</comment>